<dbReference type="InterPro" id="IPR006059">
    <property type="entry name" value="SBP"/>
</dbReference>
<dbReference type="InterPro" id="IPR050490">
    <property type="entry name" value="Bact_solute-bd_prot1"/>
</dbReference>
<dbReference type="InterPro" id="IPR022627">
    <property type="entry name" value="DUF3502"/>
</dbReference>
<evidence type="ECO:0000313" key="4">
    <source>
        <dbReference type="Proteomes" id="UP001178662"/>
    </source>
</evidence>
<dbReference type="AlphaFoldDB" id="A0AA95EYC8"/>
<gene>
    <name evidence="3" type="ORF">P0Y55_13555</name>
</gene>
<dbReference type="Pfam" id="PF12010">
    <property type="entry name" value="DUF3502"/>
    <property type="match status" value="1"/>
</dbReference>
<dbReference type="PROSITE" id="PS51257">
    <property type="entry name" value="PROKAR_LIPOPROTEIN"/>
    <property type="match status" value="1"/>
</dbReference>
<protein>
    <submittedName>
        <fullName evidence="3">ABC transporter substrate-binding protein</fullName>
    </submittedName>
</protein>
<dbReference type="Proteomes" id="UP001178662">
    <property type="component" value="Chromosome"/>
</dbReference>
<evidence type="ECO:0000256" key="1">
    <source>
        <dbReference type="SAM" id="MobiDB-lite"/>
    </source>
</evidence>
<keyword evidence="4" id="KW-1185">Reference proteome</keyword>
<accession>A0AA95EYC8</accession>
<proteinExistence type="predicted"/>
<sequence>MLRKSKLGKSYLMILAVVLTISVVLAGCGSKNNDSKDSGSSPSKAATESKGSESSSAATEVNAADLPEVTLSITFPGTAPKDEKKVEEALNAYLKDKINAKIDINMIDWGQWDNKINLAIAGREEMDILFTASWNGHSNNVAKGAFLALNDPAGKYGNLLETYGQGILETLPPAFLAGAKINGFNYAIPTNKELAEQGGVIYRTDIAEELGLTAQLDAVKTIADLEPILAAVHAKKPELTTLYLKDGENFNSHYFAKYDHLGDNNIEGVVLKNGTDTTVKARIDFPVYKETLNITRDFFQKGFINKDAATAQLSPQDAMKAGNVFMGVFPLKPGKDAEVATAANLQGKLKQINMTDRTVSTGETAGSMLGITTTSKNPERAMMFINLLHTDKTLNNLLNFGIEGDHYTRNGEIITATDNTPNYAIGASWMFGSQFLNYIWSNEDPNKWELFKAFNTDAKNSPALGFTLNSEPISSQASVQLNIRKEFDPGLDTGSIDPAKADEYFKKLNDNGLGEVIAEKQNQLNAFLAAK</sequence>
<name>A0AA95EYC8_9BACL</name>
<dbReference type="Gene3D" id="3.40.190.10">
    <property type="entry name" value="Periplasmic binding protein-like II"/>
    <property type="match status" value="1"/>
</dbReference>
<dbReference type="PANTHER" id="PTHR43649:SF17">
    <property type="entry name" value="ABC TRANSPORTER SOLUTE BINDING PROTEIN-SUGAR TRANSPORT"/>
    <property type="match status" value="1"/>
</dbReference>
<evidence type="ECO:0000259" key="2">
    <source>
        <dbReference type="Pfam" id="PF12010"/>
    </source>
</evidence>
<organism evidence="3 4">
    <name type="scientific">Candidatus Cohnella colombiensis</name>
    <dbReference type="NCBI Taxonomy" id="3121368"/>
    <lineage>
        <taxon>Bacteria</taxon>
        <taxon>Bacillati</taxon>
        <taxon>Bacillota</taxon>
        <taxon>Bacilli</taxon>
        <taxon>Bacillales</taxon>
        <taxon>Paenibacillaceae</taxon>
        <taxon>Cohnella</taxon>
    </lineage>
</organism>
<dbReference type="EMBL" id="CP119317">
    <property type="protein sequence ID" value="WEK53598.1"/>
    <property type="molecule type" value="Genomic_DNA"/>
</dbReference>
<evidence type="ECO:0000313" key="3">
    <source>
        <dbReference type="EMBL" id="WEK53598.1"/>
    </source>
</evidence>
<dbReference type="SUPFAM" id="SSF53850">
    <property type="entry name" value="Periplasmic binding protein-like II"/>
    <property type="match status" value="1"/>
</dbReference>
<dbReference type="Pfam" id="PF01547">
    <property type="entry name" value="SBP_bac_1"/>
    <property type="match status" value="1"/>
</dbReference>
<reference evidence="3" key="1">
    <citation type="submission" date="2023-03" db="EMBL/GenBank/DDBJ databases">
        <title>Andean soil-derived lignocellulolytic bacterial consortium as a source of novel taxa and putative plastic-active enzymes.</title>
        <authorList>
            <person name="Diaz-Garcia L."/>
            <person name="Chuvochina M."/>
            <person name="Feuerriegel G."/>
            <person name="Bunk B."/>
            <person name="Sproer C."/>
            <person name="Streit W.R."/>
            <person name="Rodriguez L.M."/>
            <person name="Overmann J."/>
            <person name="Jimenez D.J."/>
        </authorList>
    </citation>
    <scope>NUCLEOTIDE SEQUENCE</scope>
    <source>
        <strain evidence="3">MAG 2441</strain>
    </source>
</reference>
<feature type="region of interest" description="Disordered" evidence="1">
    <location>
        <begin position="32"/>
        <end position="61"/>
    </location>
</feature>
<dbReference type="PANTHER" id="PTHR43649">
    <property type="entry name" value="ARABINOSE-BINDING PROTEIN-RELATED"/>
    <property type="match status" value="1"/>
</dbReference>
<feature type="domain" description="DUF3502" evidence="2">
    <location>
        <begin position="462"/>
        <end position="529"/>
    </location>
</feature>